<gene>
    <name evidence="1" type="ORF">JCM6292_1200</name>
</gene>
<evidence type="ECO:0000313" key="1">
    <source>
        <dbReference type="EMBL" id="GAE14983.1"/>
    </source>
</evidence>
<name>W4P6I1_9BACE</name>
<dbReference type="AlphaFoldDB" id="W4P6I1"/>
<reference evidence="1 2" key="1">
    <citation type="journal article" date="2014" name="Genome Announc.">
        <title>Draft Genome Sequences of Three Strains of Bacteroides pyogenes Isolated from a Cat and Swine.</title>
        <authorList>
            <person name="Sakamoto M."/>
            <person name="Oshima K."/>
            <person name="Suda W."/>
            <person name="Kitamura K."/>
            <person name="Iida T."/>
            <person name="Hattori M."/>
            <person name="Ohkuma M."/>
        </authorList>
    </citation>
    <scope>NUCLEOTIDE SEQUENCE [LARGE SCALE GENOMIC DNA]</scope>
    <source>
        <strain evidence="1 2">JCM 6292</strain>
    </source>
</reference>
<protein>
    <submittedName>
        <fullName evidence="1">Uncharacterized protein</fullName>
    </submittedName>
</protein>
<sequence>MAFWRFQNLKKSPECSFNQSETKYRDAVIYNYDFVWDRAKISMKACEACFRTSNSIKADDGEGLEKHGGL</sequence>
<evidence type="ECO:0000313" key="2">
    <source>
        <dbReference type="Proteomes" id="UP000018861"/>
    </source>
</evidence>
<proteinExistence type="predicted"/>
<dbReference type="EMBL" id="BAIQ01000010">
    <property type="protein sequence ID" value="GAE14983.1"/>
    <property type="molecule type" value="Genomic_DNA"/>
</dbReference>
<organism evidence="1 2">
    <name type="scientific">Bacteroides pyogenes JCM 6292</name>
    <dbReference type="NCBI Taxonomy" id="1235809"/>
    <lineage>
        <taxon>Bacteria</taxon>
        <taxon>Pseudomonadati</taxon>
        <taxon>Bacteroidota</taxon>
        <taxon>Bacteroidia</taxon>
        <taxon>Bacteroidales</taxon>
        <taxon>Bacteroidaceae</taxon>
        <taxon>Bacteroides</taxon>
    </lineage>
</organism>
<dbReference type="Proteomes" id="UP000018861">
    <property type="component" value="Unassembled WGS sequence"/>
</dbReference>
<accession>W4P6I1</accession>
<comment type="caution">
    <text evidence="1">The sequence shown here is derived from an EMBL/GenBank/DDBJ whole genome shotgun (WGS) entry which is preliminary data.</text>
</comment>